<dbReference type="InterPro" id="IPR022496">
    <property type="entry name" value="T6A_TsaB"/>
</dbReference>
<protein>
    <submittedName>
        <fullName evidence="2">tRNA (Adenosine(37)-N6)-threonylcarbamoyltransferase complex dimerization subunit type 1 TsaB</fullName>
    </submittedName>
</protein>
<dbReference type="AlphaFoldDB" id="A0AA96WL41"/>
<dbReference type="InterPro" id="IPR000905">
    <property type="entry name" value="Gcp-like_dom"/>
</dbReference>
<evidence type="ECO:0000313" key="2">
    <source>
        <dbReference type="EMBL" id="WNZ23351.1"/>
    </source>
</evidence>
<accession>A0AA96WL41</accession>
<organism evidence="2">
    <name type="scientific">Leptolyngbya sp. NK1-12</name>
    <dbReference type="NCBI Taxonomy" id="2547451"/>
    <lineage>
        <taxon>Bacteria</taxon>
        <taxon>Bacillati</taxon>
        <taxon>Cyanobacteriota</taxon>
        <taxon>Cyanophyceae</taxon>
        <taxon>Leptolyngbyales</taxon>
        <taxon>Leptolyngbyaceae</taxon>
        <taxon>Leptolyngbya group</taxon>
        <taxon>Leptolyngbya</taxon>
    </lineage>
</organism>
<dbReference type="SUPFAM" id="SSF53067">
    <property type="entry name" value="Actin-like ATPase domain"/>
    <property type="match status" value="2"/>
</dbReference>
<dbReference type="RefSeq" id="WP_316434985.1">
    <property type="nucleotide sequence ID" value="NZ_CP053586.1"/>
</dbReference>
<dbReference type="Pfam" id="PF00814">
    <property type="entry name" value="TsaD"/>
    <property type="match status" value="1"/>
</dbReference>
<dbReference type="InterPro" id="IPR043129">
    <property type="entry name" value="ATPase_NBD"/>
</dbReference>
<feature type="domain" description="Gcp-like" evidence="1">
    <location>
        <begin position="60"/>
        <end position="142"/>
    </location>
</feature>
<dbReference type="GO" id="GO:0002949">
    <property type="term" value="P:tRNA threonylcarbamoyladenosine modification"/>
    <property type="evidence" value="ECO:0007669"/>
    <property type="project" value="InterPro"/>
</dbReference>
<dbReference type="EMBL" id="CP053586">
    <property type="protein sequence ID" value="WNZ23351.1"/>
    <property type="molecule type" value="Genomic_DNA"/>
</dbReference>
<dbReference type="NCBIfam" id="TIGR03725">
    <property type="entry name" value="T6A_YeaZ"/>
    <property type="match status" value="1"/>
</dbReference>
<name>A0AA96WL41_9CYAN</name>
<gene>
    <name evidence="2" type="primary">tsaB</name>
    <name evidence="2" type="ORF">HJG54_11130</name>
</gene>
<dbReference type="Gene3D" id="3.30.420.40">
    <property type="match status" value="1"/>
</dbReference>
<reference evidence="2" key="1">
    <citation type="submission" date="2020-05" db="EMBL/GenBank/DDBJ databases">
        <authorList>
            <person name="Zhu T."/>
            <person name="Keshari N."/>
            <person name="Lu X."/>
        </authorList>
    </citation>
    <scope>NUCLEOTIDE SEQUENCE</scope>
    <source>
        <strain evidence="2">NK1-12</strain>
    </source>
</reference>
<proteinExistence type="predicted"/>
<evidence type="ECO:0000259" key="1">
    <source>
        <dbReference type="Pfam" id="PF00814"/>
    </source>
</evidence>
<sequence>MTTFLRSPHYGLAIHTASSDLGLAISNFAGDCRCQTWALGREVSNYLHLYLQRFIQPQAWTDLALIAVARGPGGFTGTRLGVVTARTLAQQLNLPLFAISTLAAVAWSESGEDSAATIAVQMAAQRGEVHGAIYQINRESAQTGITALLPDAVMSLEQWRQLLATWDRPYQLVQAEGELGKTAAAILELAYLDWQAGKHPHWSEALPFYGQSPV</sequence>